<evidence type="ECO:0000256" key="5">
    <source>
        <dbReference type="PROSITE-ProRule" id="PRU01248"/>
    </source>
</evidence>
<evidence type="ECO:0000313" key="9">
    <source>
        <dbReference type="Proteomes" id="UP001161580"/>
    </source>
</evidence>
<evidence type="ECO:0000256" key="4">
    <source>
        <dbReference type="ARBA" id="ARBA00023172"/>
    </source>
</evidence>
<reference evidence="8" key="1">
    <citation type="submission" date="2022-03" db="EMBL/GenBank/DDBJ databases">
        <title>Fererhizobium litorale gen. nov., sp. nov., isolated from sandy sediments of the Sea of Japan seashore.</title>
        <authorList>
            <person name="Romanenko L."/>
            <person name="Kurilenko V."/>
            <person name="Otstavnykh N."/>
            <person name="Svetashev V."/>
            <person name="Tekutyeva L."/>
            <person name="Isaeva M."/>
            <person name="Mikhailov V."/>
        </authorList>
    </citation>
    <scope>NUCLEOTIDE SEQUENCE</scope>
    <source>
        <strain evidence="8">KMM 9576</strain>
    </source>
</reference>
<dbReference type="InterPro" id="IPR013762">
    <property type="entry name" value="Integrase-like_cat_sf"/>
</dbReference>
<dbReference type="Proteomes" id="UP001161580">
    <property type="component" value="Unassembled WGS sequence"/>
</dbReference>
<dbReference type="InterPro" id="IPR002104">
    <property type="entry name" value="Integrase_catalytic"/>
</dbReference>
<feature type="domain" description="Core-binding (CB)" evidence="7">
    <location>
        <begin position="275"/>
        <end position="359"/>
    </location>
</feature>
<dbReference type="AlphaFoldDB" id="A0AAE3U649"/>
<dbReference type="InterPro" id="IPR050090">
    <property type="entry name" value="Tyrosine_recombinase_XerCD"/>
</dbReference>
<dbReference type="Gene3D" id="1.10.443.10">
    <property type="entry name" value="Intergrase catalytic core"/>
    <property type="match status" value="1"/>
</dbReference>
<name>A0AAE3U649_9HYPH</name>
<dbReference type="EMBL" id="JALDYZ010000017">
    <property type="protein sequence ID" value="MDI7924734.1"/>
    <property type="molecule type" value="Genomic_DNA"/>
</dbReference>
<dbReference type="GO" id="GO:0015074">
    <property type="term" value="P:DNA integration"/>
    <property type="evidence" value="ECO:0007669"/>
    <property type="project" value="UniProtKB-KW"/>
</dbReference>
<evidence type="ECO:0000256" key="1">
    <source>
        <dbReference type="ARBA" id="ARBA00008857"/>
    </source>
</evidence>
<dbReference type="GO" id="GO:0006310">
    <property type="term" value="P:DNA recombination"/>
    <property type="evidence" value="ECO:0007669"/>
    <property type="project" value="UniProtKB-KW"/>
</dbReference>
<dbReference type="GO" id="GO:0003677">
    <property type="term" value="F:DNA binding"/>
    <property type="evidence" value="ECO:0007669"/>
    <property type="project" value="UniProtKB-UniRule"/>
</dbReference>
<gene>
    <name evidence="8" type="ORF">MRS75_21980</name>
</gene>
<dbReference type="PANTHER" id="PTHR30349:SF41">
    <property type="entry name" value="INTEGRASE_RECOMBINASE PROTEIN MJ0367-RELATED"/>
    <property type="match status" value="1"/>
</dbReference>
<comment type="similarity">
    <text evidence="1">Belongs to the 'phage' integrase family.</text>
</comment>
<evidence type="ECO:0008006" key="10">
    <source>
        <dbReference type="Google" id="ProtNLM"/>
    </source>
</evidence>
<evidence type="ECO:0000256" key="2">
    <source>
        <dbReference type="ARBA" id="ARBA00022908"/>
    </source>
</evidence>
<protein>
    <recommendedName>
        <fullName evidence="10">Tyr recombinase domain-containing protein</fullName>
    </recommendedName>
</protein>
<keyword evidence="3 5" id="KW-0238">DNA-binding</keyword>
<keyword evidence="4" id="KW-0233">DNA recombination</keyword>
<dbReference type="Gene3D" id="1.10.150.130">
    <property type="match status" value="1"/>
</dbReference>
<dbReference type="RefSeq" id="WP_311789667.1">
    <property type="nucleotide sequence ID" value="NZ_JALDYY010000041.1"/>
</dbReference>
<dbReference type="InterPro" id="IPR011010">
    <property type="entry name" value="DNA_brk_join_enz"/>
</dbReference>
<evidence type="ECO:0000256" key="3">
    <source>
        <dbReference type="ARBA" id="ARBA00023125"/>
    </source>
</evidence>
<dbReference type="SUPFAM" id="SSF56349">
    <property type="entry name" value="DNA breaking-rejoining enzymes"/>
    <property type="match status" value="1"/>
</dbReference>
<evidence type="ECO:0000259" key="6">
    <source>
        <dbReference type="PROSITE" id="PS51898"/>
    </source>
</evidence>
<organism evidence="8 9">
    <name type="scientific">Ferirhizobium litorale</name>
    <dbReference type="NCBI Taxonomy" id="2927786"/>
    <lineage>
        <taxon>Bacteria</taxon>
        <taxon>Pseudomonadati</taxon>
        <taxon>Pseudomonadota</taxon>
        <taxon>Alphaproteobacteria</taxon>
        <taxon>Hyphomicrobiales</taxon>
        <taxon>Rhizobiaceae</taxon>
        <taxon>Ferirhizobium</taxon>
    </lineage>
</organism>
<dbReference type="PROSITE" id="PS51898">
    <property type="entry name" value="TYR_RECOMBINASE"/>
    <property type="match status" value="1"/>
</dbReference>
<dbReference type="PROSITE" id="PS51900">
    <property type="entry name" value="CB"/>
    <property type="match status" value="1"/>
</dbReference>
<proteinExistence type="inferred from homology"/>
<keyword evidence="2" id="KW-0229">DNA integration</keyword>
<evidence type="ECO:0000313" key="8">
    <source>
        <dbReference type="EMBL" id="MDI7924734.1"/>
    </source>
</evidence>
<sequence length="580" mass="65950">MRGLFKRKGSDVWQGRFRVPEDIWRERGRILEVDPKGMGKSQEFASSTGYRDRDDAAVEYRRMLNEWEGRIVSWRSLLEDGPQDLTHRQRVALAAERAKTLLTANEDEPFNAPPPPPIQTTLAPRQEVERLFALMSPDDLKRLGGDLTDYLAARGPTRRKLAFRLLEDHPVFASIMALDLTAGLEAAHGEDVDAALTAHGLHITKESRRLLALAMEELKGAAYRGLEARMGGDYSPVKELEVAPKFEASPSPAALRGPDPRFTFAAIVKTETIRRASGRDAKPFPAATIKKYSRRGEEFVEWRRTQGLHKAAAEDSNTVTRQEVEKWRAAMLAQKDEPLSNRTINDKVACIRTIIKWGLRHYRDSGFHPSGNPLEGIEKLGFVETPSDLRTYRLEEAAKVLMAARRETESRRRWLSWICAYTGLRIEEAGQLTVEDFFTVQGRWFFRVSTSGRRSLKTASSERRIPVHSSLIKEGLLEFVTQRKTGRLFTSRRVQPLMSEWIRSEVKITRPELSPNHGWRHFFEDLCGLANMPDAAREYMTGRASGKSREMYGRSELMLPGLAEAMDRVPDILELASRKH</sequence>
<feature type="domain" description="Tyr recombinase" evidence="6">
    <location>
        <begin position="387"/>
        <end position="567"/>
    </location>
</feature>
<dbReference type="InterPro" id="IPR044068">
    <property type="entry name" value="CB"/>
</dbReference>
<evidence type="ECO:0000259" key="7">
    <source>
        <dbReference type="PROSITE" id="PS51900"/>
    </source>
</evidence>
<dbReference type="PANTHER" id="PTHR30349">
    <property type="entry name" value="PHAGE INTEGRASE-RELATED"/>
    <property type="match status" value="1"/>
</dbReference>
<comment type="caution">
    <text evidence="8">The sequence shown here is derived from an EMBL/GenBank/DDBJ whole genome shotgun (WGS) entry which is preliminary data.</text>
</comment>
<accession>A0AAE3U649</accession>
<keyword evidence="9" id="KW-1185">Reference proteome</keyword>
<dbReference type="InterPro" id="IPR010998">
    <property type="entry name" value="Integrase_recombinase_N"/>
</dbReference>